<comment type="function">
    <text evidence="6">Epoxide hydrolase involved in the biosynthesis of cucurbitacin and mogroside tetracyclic triterpene natural products (e.g. siamenoside I and mogrosides IV, V and VI). Cucurbitacins have cytotoxic properties and exhibit deterrent taste as a defense barrier against herbivores. Mogrosides are nonsugar highly oxygenated compounds used as high-intensity zero-calorie sweeteners; they also possess pharmacological properties such as regulating immunity, lowering blood sugar and lipid levels, protecting the liver, and acting as antioxidants and antitumor agents. Catalyzes the hydrolysis of aromatic epoxide-containing substrates, such as the conversion of 24,25-epoxycucurbitadienol to 24,25-dihydroxycucurbitadienol.</text>
</comment>
<keyword evidence="9" id="KW-1185">Reference proteome</keyword>
<evidence type="ECO:0000256" key="2">
    <source>
        <dbReference type="ARBA" id="ARBA00013006"/>
    </source>
</evidence>
<dbReference type="Gene3D" id="3.40.50.1820">
    <property type="entry name" value="alpha/beta hydrolase"/>
    <property type="match status" value="1"/>
</dbReference>
<dbReference type="GeneID" id="111277337"/>
<evidence type="ECO:0000256" key="4">
    <source>
        <dbReference type="ARBA" id="ARBA00038334"/>
    </source>
</evidence>
<dbReference type="FunFam" id="3.40.50.1820:FF:000161">
    <property type="entry name" value="Epoxide hydrolase"/>
    <property type="match status" value="1"/>
</dbReference>
<organism evidence="9 10">
    <name type="scientific">Durio zibethinus</name>
    <name type="common">Durian</name>
    <dbReference type="NCBI Taxonomy" id="66656"/>
    <lineage>
        <taxon>Eukaryota</taxon>
        <taxon>Viridiplantae</taxon>
        <taxon>Streptophyta</taxon>
        <taxon>Embryophyta</taxon>
        <taxon>Tracheophyta</taxon>
        <taxon>Spermatophyta</taxon>
        <taxon>Magnoliopsida</taxon>
        <taxon>eudicotyledons</taxon>
        <taxon>Gunneridae</taxon>
        <taxon>Pentapetalae</taxon>
        <taxon>rosids</taxon>
        <taxon>malvids</taxon>
        <taxon>Malvales</taxon>
        <taxon>Malvaceae</taxon>
        <taxon>Helicteroideae</taxon>
        <taxon>Durio</taxon>
    </lineage>
</organism>
<name>A0A6P5WVD0_DURZI</name>
<comment type="catalytic activity">
    <reaction evidence="5">
        <text>an epoxide + H2O = an ethanediol</text>
        <dbReference type="Rhea" id="RHEA:19037"/>
        <dbReference type="ChEBI" id="CHEBI:15377"/>
        <dbReference type="ChEBI" id="CHEBI:32955"/>
        <dbReference type="ChEBI" id="CHEBI:140594"/>
        <dbReference type="EC" id="3.3.2.10"/>
    </reaction>
    <physiologicalReaction direction="left-to-right" evidence="5">
        <dbReference type="Rhea" id="RHEA:19038"/>
    </physiologicalReaction>
</comment>
<accession>A0A6P5WVD0</accession>
<evidence type="ECO:0000256" key="6">
    <source>
        <dbReference type="ARBA" id="ARBA00058358"/>
    </source>
</evidence>
<sequence length="354" mass="40321">MGGIQHRMVNVNGITMHVAEKGQGQVILFLHGFPELWYTWRHQILALSSLGYHTVAPDLRGYGDTEAPSSITSYSCMHIVGDLIALIDSLGVEQVFLVAHDWGAIIGWYLCLFRPDRVKAFVCLSVPFVPRKPKMKPLESMRLFFGEDYYICRFQEPGKIEAEIARFGTSEVLKKIISGHKPGPLCLPKDNAFGINPDNPVTLPSWFSEEDLSYYADKFNKKGFTGALNYYRAFDLYVPWKTFLTNSGLYGKASKLFRFRQTYIGNLFSVYCRNWELTAPWTDVQVKAPVKYIVGDLDSVYTTPGMKEYVQSGGFKRDVPLLDEVVVMEGVGHFINQERAEEINSHIYDFIKNF</sequence>
<dbReference type="EC" id="3.3.2.10" evidence="2"/>
<comment type="pathway">
    <text evidence="1">Secondary metabolite biosynthesis; terpenoid biosynthesis.</text>
</comment>
<evidence type="ECO:0000259" key="8">
    <source>
        <dbReference type="Pfam" id="PF00561"/>
    </source>
</evidence>
<dbReference type="InterPro" id="IPR000639">
    <property type="entry name" value="Epox_hydrolase-like"/>
</dbReference>
<feature type="domain" description="AB hydrolase-1" evidence="8">
    <location>
        <begin position="26"/>
        <end position="150"/>
    </location>
</feature>
<dbReference type="PRINTS" id="PR00412">
    <property type="entry name" value="EPOXHYDRLASE"/>
</dbReference>
<dbReference type="InterPro" id="IPR029058">
    <property type="entry name" value="AB_hydrolase_fold"/>
</dbReference>
<evidence type="ECO:0000256" key="1">
    <source>
        <dbReference type="ARBA" id="ARBA00004721"/>
    </source>
</evidence>
<dbReference type="InterPro" id="IPR000073">
    <property type="entry name" value="AB_hydrolase_1"/>
</dbReference>
<protein>
    <recommendedName>
        <fullName evidence="2">soluble epoxide hydrolase</fullName>
        <ecNumber evidence="2">3.3.2.10</ecNumber>
    </recommendedName>
</protein>
<dbReference type="SUPFAM" id="SSF53474">
    <property type="entry name" value="alpha/beta-Hydrolases"/>
    <property type="match status" value="1"/>
</dbReference>
<gene>
    <name evidence="10" type="primary">LOC111277337</name>
</gene>
<comment type="similarity">
    <text evidence="4">Belongs to the AB hydrolase superfamily. Epoxide hydrolase family.</text>
</comment>
<keyword evidence="3" id="KW-0378">Hydrolase</keyword>
<dbReference type="KEGG" id="dzi:111277337"/>
<dbReference type="RefSeq" id="XP_022719456.1">
    <property type="nucleotide sequence ID" value="XM_022863721.1"/>
</dbReference>
<evidence type="ECO:0000256" key="3">
    <source>
        <dbReference type="ARBA" id="ARBA00022801"/>
    </source>
</evidence>
<proteinExistence type="inferred from homology"/>
<dbReference type="OrthoDB" id="7130006at2759"/>
<dbReference type="AlphaFoldDB" id="A0A6P5WVD0"/>
<evidence type="ECO:0000313" key="9">
    <source>
        <dbReference type="Proteomes" id="UP000515121"/>
    </source>
</evidence>
<comment type="catalytic activity">
    <reaction evidence="7">
        <text>(24S)-24,25-epoxycucurbitadienol + H2O = (24R)-24,25-dihydroxycucurbitadienol</text>
        <dbReference type="Rhea" id="RHEA:81855"/>
        <dbReference type="ChEBI" id="CHEBI:15377"/>
        <dbReference type="ChEBI" id="CHEBI:229949"/>
        <dbReference type="ChEBI" id="CHEBI:229950"/>
    </reaction>
    <physiologicalReaction direction="left-to-right" evidence="7">
        <dbReference type="Rhea" id="RHEA:81856"/>
    </physiologicalReaction>
</comment>
<dbReference type="PANTHER" id="PTHR43329">
    <property type="entry name" value="EPOXIDE HYDROLASE"/>
    <property type="match status" value="1"/>
</dbReference>
<dbReference type="Proteomes" id="UP000515121">
    <property type="component" value="Unplaced"/>
</dbReference>
<dbReference type="GO" id="GO:0004301">
    <property type="term" value="F:epoxide hydrolase activity"/>
    <property type="evidence" value="ECO:0007669"/>
    <property type="project" value="UniProtKB-EC"/>
</dbReference>
<evidence type="ECO:0000256" key="5">
    <source>
        <dbReference type="ARBA" id="ARBA00051067"/>
    </source>
</evidence>
<reference evidence="10" key="1">
    <citation type="submission" date="2025-08" db="UniProtKB">
        <authorList>
            <consortium name="RefSeq"/>
        </authorList>
    </citation>
    <scope>IDENTIFICATION</scope>
    <source>
        <tissue evidence="10">Fruit stalk</tissue>
    </source>
</reference>
<dbReference type="Pfam" id="PF00561">
    <property type="entry name" value="Abhydrolase_1"/>
    <property type="match status" value="1"/>
</dbReference>
<evidence type="ECO:0000313" key="10">
    <source>
        <dbReference type="RefSeq" id="XP_022719456.1"/>
    </source>
</evidence>
<evidence type="ECO:0000256" key="7">
    <source>
        <dbReference type="ARBA" id="ARBA00093212"/>
    </source>
</evidence>